<feature type="transmembrane region" description="Helical" evidence="2">
    <location>
        <begin position="310"/>
        <end position="328"/>
    </location>
</feature>
<dbReference type="PROSITE" id="PS50005">
    <property type="entry name" value="TPR"/>
    <property type="match status" value="1"/>
</dbReference>
<organism evidence="3 4">
    <name type="scientific">Eiseniibacteriota bacterium</name>
    <dbReference type="NCBI Taxonomy" id="2212470"/>
    <lineage>
        <taxon>Bacteria</taxon>
        <taxon>Candidatus Eiseniibacteriota</taxon>
    </lineage>
</organism>
<reference evidence="3 4" key="1">
    <citation type="submission" date="2020-04" db="EMBL/GenBank/DDBJ databases">
        <title>Metagenomic profiling of ammonia- and methane-oxidizing microorganisms in a Dutch drinking water treatment plant.</title>
        <authorList>
            <person name="Poghosyan L."/>
            <person name="Leucker S."/>
        </authorList>
    </citation>
    <scope>NUCLEOTIDE SEQUENCE [LARGE SCALE GENOMIC DNA]</scope>
    <source>
        <strain evidence="3">S-RSF-IL-03</strain>
    </source>
</reference>
<sequence length="598" mass="64768">MLLAVPLRPRVRLAAWAAVGLAGLALGFALNTRPQNLAGNNFLHYYLGAKYRIDYGDFYRVIQAGRDAPQVGFRDLDHPAARVRGTDPDRRAYYIDLLREKGAAFDPLVALDSLAAEARTTGAISAEAAEILRGALPEDEHAAFVEDLKRSAGPANRRPLTDDYGYNGSPFYGLLRQADPALHRALEPGMAEVGLVWQILAALGFVWIVGAAIGLPVAARVASAALLFASWDFEGYALPGLVFGELWVPVAIAAFALSRDRPVLAGAAIAWAGLVKLFPFVLVLPALVLGARSLLRRAPGAALPAWVPRLLFATAAFALVLGLVTLPFGRSWGEFLDKIRSEFLGVRMLNVVSFGQGLLLLGVRPHSWLLPILQAAGLLIAACMFLADRESDRGVTLARRALVLVAATGLFVGSWPNYYAVLPLVLLPHYAREHPRLTAALAAGFALSFLLPEFDATVLREQPWLHIVKLVPYWAAPIVMLALELRQVPWSARARRLVTPVTAALALAAVLEVGRMSASRDHEAQAGDHMARRDARGAVREYRLAGRFTPGNSTLHMSEAVALMAAGETAAARNRFERAVKLDPADPVIRDNFARMLL</sequence>
<proteinExistence type="predicted"/>
<name>A0A849SK70_UNCEI</name>
<keyword evidence="2" id="KW-1133">Transmembrane helix</keyword>
<evidence type="ECO:0000313" key="4">
    <source>
        <dbReference type="Proteomes" id="UP000580839"/>
    </source>
</evidence>
<dbReference type="InterPro" id="IPR019734">
    <property type="entry name" value="TPR_rpt"/>
</dbReference>
<evidence type="ECO:0000256" key="2">
    <source>
        <dbReference type="SAM" id="Phobius"/>
    </source>
</evidence>
<comment type="caution">
    <text evidence="3">The sequence shown here is derived from an EMBL/GenBank/DDBJ whole genome shotgun (WGS) entry which is preliminary data.</text>
</comment>
<evidence type="ECO:0000256" key="1">
    <source>
        <dbReference type="PROSITE-ProRule" id="PRU00339"/>
    </source>
</evidence>
<dbReference type="Proteomes" id="UP000580839">
    <property type="component" value="Unassembled WGS sequence"/>
</dbReference>
<protein>
    <recommendedName>
        <fullName evidence="5">Tetratricopeptide repeat protein</fullName>
    </recommendedName>
</protein>
<keyword evidence="1" id="KW-0802">TPR repeat</keyword>
<dbReference type="SUPFAM" id="SSF48452">
    <property type="entry name" value="TPR-like"/>
    <property type="match status" value="1"/>
</dbReference>
<feature type="transmembrane region" description="Helical" evidence="2">
    <location>
        <begin position="368"/>
        <end position="387"/>
    </location>
</feature>
<dbReference type="EMBL" id="JABFRW010000091">
    <property type="protein sequence ID" value="NOT34083.1"/>
    <property type="molecule type" value="Genomic_DNA"/>
</dbReference>
<feature type="repeat" description="TPR" evidence="1">
    <location>
        <begin position="553"/>
        <end position="586"/>
    </location>
</feature>
<dbReference type="AlphaFoldDB" id="A0A849SK70"/>
<feature type="transmembrane region" description="Helical" evidence="2">
    <location>
        <begin position="399"/>
        <end position="416"/>
    </location>
</feature>
<dbReference type="Gene3D" id="1.25.40.10">
    <property type="entry name" value="Tetratricopeptide repeat domain"/>
    <property type="match status" value="1"/>
</dbReference>
<keyword evidence="2" id="KW-0812">Transmembrane</keyword>
<accession>A0A849SK70</accession>
<feature type="transmembrane region" description="Helical" evidence="2">
    <location>
        <begin position="195"/>
        <end position="215"/>
    </location>
</feature>
<keyword evidence="2" id="KW-0472">Membrane</keyword>
<dbReference type="InterPro" id="IPR011990">
    <property type="entry name" value="TPR-like_helical_dom_sf"/>
</dbReference>
<feature type="transmembrane region" description="Helical" evidence="2">
    <location>
        <begin position="236"/>
        <end position="257"/>
    </location>
</feature>
<evidence type="ECO:0000313" key="3">
    <source>
        <dbReference type="EMBL" id="NOT34083.1"/>
    </source>
</evidence>
<feature type="non-terminal residue" evidence="3">
    <location>
        <position position="598"/>
    </location>
</feature>
<feature type="transmembrane region" description="Helical" evidence="2">
    <location>
        <begin position="263"/>
        <end position="289"/>
    </location>
</feature>
<gene>
    <name evidence="3" type="ORF">HOP12_07930</name>
</gene>
<evidence type="ECO:0008006" key="5">
    <source>
        <dbReference type="Google" id="ProtNLM"/>
    </source>
</evidence>